<dbReference type="Proteomes" id="UP001140206">
    <property type="component" value="Chromosome 2"/>
</dbReference>
<evidence type="ECO:0000313" key="3">
    <source>
        <dbReference type="Proteomes" id="UP001140206"/>
    </source>
</evidence>
<proteinExistence type="predicted"/>
<reference evidence="2" key="1">
    <citation type="submission" date="2022-08" db="EMBL/GenBank/DDBJ databases">
        <authorList>
            <person name="Marques A."/>
        </authorList>
    </citation>
    <scope>NUCLEOTIDE SEQUENCE</scope>
    <source>
        <strain evidence="2">RhyPub2mFocal</strain>
        <tissue evidence="2">Leaves</tissue>
    </source>
</reference>
<accession>A0AAV8FVM8</accession>
<evidence type="ECO:0000256" key="1">
    <source>
        <dbReference type="SAM" id="MobiDB-lite"/>
    </source>
</evidence>
<dbReference type="EMBL" id="JAMFTS010000002">
    <property type="protein sequence ID" value="KAJ4794936.1"/>
    <property type="molecule type" value="Genomic_DNA"/>
</dbReference>
<sequence length="381" mass="44056">MSTQASSSSTASGGSSSRSKNGRIEILCEATNSVMECQVPTDYVRSKYLCYKLQNPHKPQSSHGYSKEQIIMDIYGENPNDVRSIYLMLTMSHINILRAYLHQKTDERTYEVYTEKFTGSCRELYDLHFDSFRTGNFIPSKKLLNFIRSIICVLIFLHDEDEYHGAISFDTLLYCIDDNDEIVVKLANFASKNSVLDVDLLQEAQLEDWHSLGTMLKNILDKGTTTSFFTDDLKEITQYFQTLTLGDVMPNIEDLQRRFTFFWTIDDRQKFAMNLYLWCQDGPTREALKEKCNNIVTLPWNSFKNKLGDTLLGSLMAYNSHNYNGQSIIDFLKFVSAIYTHGNNIAKVKGLRQVDKFILVEFPRLFYELVSIQRQEGFMSY</sequence>
<dbReference type="SUPFAM" id="SSF56112">
    <property type="entry name" value="Protein kinase-like (PK-like)"/>
    <property type="match status" value="1"/>
</dbReference>
<keyword evidence="3" id="KW-1185">Reference proteome</keyword>
<organism evidence="2 3">
    <name type="scientific">Rhynchospora pubera</name>
    <dbReference type="NCBI Taxonomy" id="906938"/>
    <lineage>
        <taxon>Eukaryota</taxon>
        <taxon>Viridiplantae</taxon>
        <taxon>Streptophyta</taxon>
        <taxon>Embryophyta</taxon>
        <taxon>Tracheophyta</taxon>
        <taxon>Spermatophyta</taxon>
        <taxon>Magnoliopsida</taxon>
        <taxon>Liliopsida</taxon>
        <taxon>Poales</taxon>
        <taxon>Cyperaceae</taxon>
        <taxon>Cyperoideae</taxon>
        <taxon>Rhynchosporeae</taxon>
        <taxon>Rhynchospora</taxon>
    </lineage>
</organism>
<feature type="region of interest" description="Disordered" evidence="1">
    <location>
        <begin position="1"/>
        <end position="20"/>
    </location>
</feature>
<feature type="compositionally biased region" description="Low complexity" evidence="1">
    <location>
        <begin position="1"/>
        <end position="19"/>
    </location>
</feature>
<comment type="caution">
    <text evidence="2">The sequence shown here is derived from an EMBL/GenBank/DDBJ whole genome shotgun (WGS) entry which is preliminary data.</text>
</comment>
<evidence type="ECO:0000313" key="2">
    <source>
        <dbReference type="EMBL" id="KAJ4794936.1"/>
    </source>
</evidence>
<evidence type="ECO:0008006" key="4">
    <source>
        <dbReference type="Google" id="ProtNLM"/>
    </source>
</evidence>
<name>A0AAV8FVM8_9POAL</name>
<protein>
    <recommendedName>
        <fullName evidence="4">Protein kinase domain-containing protein</fullName>
    </recommendedName>
</protein>
<dbReference type="InterPro" id="IPR011009">
    <property type="entry name" value="Kinase-like_dom_sf"/>
</dbReference>
<dbReference type="AlphaFoldDB" id="A0AAV8FVM8"/>
<gene>
    <name evidence="2" type="ORF">LUZ62_046182</name>
</gene>